<evidence type="ECO:0000313" key="4">
    <source>
        <dbReference type="Proteomes" id="UP000180166"/>
    </source>
</evidence>
<accession>A0A0B8NG89</accession>
<dbReference type="EMBL" id="BBYQ01000248">
    <property type="protein sequence ID" value="GAP33345.1"/>
    <property type="molecule type" value="Genomic_DNA"/>
</dbReference>
<evidence type="ECO:0000313" key="1">
    <source>
        <dbReference type="EMBL" id="APA94278.1"/>
    </source>
</evidence>
<sequence>MAIQVTDWLITSDLVQEAAFRIDVPGPDRGWWVLSYLPTYRRLSRDQALVGVRLAELILDDSIYRNAESDLLVARLHAEELELELTDAMCLLALRSGEFGESASEPRNCAEQQVIR</sequence>
<gene>
    <name evidence="1" type="ORF">NS506_00191</name>
    <name evidence="2" type="ORF">NSK11_contig00248-0002</name>
</gene>
<dbReference type="Proteomes" id="UP000180166">
    <property type="component" value="Chromosome"/>
</dbReference>
<dbReference type="KEGG" id="nsr:NS506_00191"/>
<dbReference type="GeneID" id="93371920"/>
<dbReference type="Proteomes" id="UP000037179">
    <property type="component" value="Unassembled WGS sequence"/>
</dbReference>
<dbReference type="RefSeq" id="WP_033091641.1">
    <property type="nucleotide sequence ID" value="NZ_AP017900.1"/>
</dbReference>
<reference evidence="2 3" key="2">
    <citation type="journal article" date="2016" name="Genome Announc.">
        <title>Draft Genome Sequence of Erythromycin- and Oxytetracycline-Sensitive Nocardia seriolae Strain U-1 (NBRC 110359).</title>
        <authorList>
            <person name="Imajoh M."/>
            <person name="Sukeda M."/>
            <person name="Shimizu M."/>
            <person name="Yamane J."/>
            <person name="Ohnishi K."/>
            <person name="Oshima S."/>
        </authorList>
    </citation>
    <scope>NUCLEOTIDE SEQUENCE [LARGE SCALE GENOMIC DNA]</scope>
    <source>
        <strain evidence="2 3">U-1</strain>
    </source>
</reference>
<evidence type="ECO:0000313" key="3">
    <source>
        <dbReference type="Proteomes" id="UP000037179"/>
    </source>
</evidence>
<reference evidence="1 4" key="3">
    <citation type="submission" date="2016-10" db="EMBL/GenBank/DDBJ databases">
        <title>Genome sequence of Nocardia seriolae strain EM150506, isolated from Anguila japonica.</title>
        <authorList>
            <person name="Han H.-J."/>
        </authorList>
    </citation>
    <scope>NUCLEOTIDE SEQUENCE [LARGE SCALE GENOMIC DNA]</scope>
    <source>
        <strain evidence="1 4">EM150506</strain>
    </source>
</reference>
<evidence type="ECO:0000313" key="2">
    <source>
        <dbReference type="EMBL" id="GAP33345.1"/>
    </source>
</evidence>
<proteinExistence type="predicted"/>
<organism evidence="2 3">
    <name type="scientific">Nocardia seriolae</name>
    <dbReference type="NCBI Taxonomy" id="37332"/>
    <lineage>
        <taxon>Bacteria</taxon>
        <taxon>Bacillati</taxon>
        <taxon>Actinomycetota</taxon>
        <taxon>Actinomycetes</taxon>
        <taxon>Mycobacteriales</taxon>
        <taxon>Nocardiaceae</taxon>
        <taxon>Nocardia</taxon>
    </lineage>
</organism>
<dbReference type="AlphaFoldDB" id="A0A0B8NG89"/>
<protein>
    <submittedName>
        <fullName evidence="2">Uncharacterized protein</fullName>
    </submittedName>
</protein>
<dbReference type="OrthoDB" id="4555427at2"/>
<keyword evidence="3" id="KW-1185">Reference proteome</keyword>
<dbReference type="EMBL" id="CP017839">
    <property type="protein sequence ID" value="APA94278.1"/>
    <property type="molecule type" value="Genomic_DNA"/>
</dbReference>
<name>A0A0B8NG89_9NOCA</name>
<reference evidence="3" key="1">
    <citation type="submission" date="2015-07" db="EMBL/GenBank/DDBJ databases">
        <title>Nocardia seriolae U-1 whole genome shotgun sequence.</title>
        <authorList>
            <person name="Imajoh M."/>
            <person name="Fukumoto Y."/>
            <person name="Sukeda M."/>
            <person name="Yamane J."/>
            <person name="Yamasaki K."/>
            <person name="Shimizu M."/>
            <person name="Ohnishi K."/>
            <person name="Oshima S."/>
        </authorList>
    </citation>
    <scope>NUCLEOTIDE SEQUENCE [LARGE SCALE GENOMIC DNA]</scope>
    <source>
        <strain evidence="3">U-1</strain>
    </source>
</reference>